<dbReference type="HOGENOM" id="CLU_015282_2_0_1"/>
<dbReference type="InterPro" id="IPR021842">
    <property type="entry name" value="DUF3435"/>
</dbReference>
<dbReference type="OrthoDB" id="3544487at2759"/>
<dbReference type="PANTHER" id="PTHR37535:SF2">
    <property type="entry name" value="FINGER DOMAIN PROTEIN, PUTATIVE (AFU_ORTHOLOGUE AFUA_6G09300)-RELATED"/>
    <property type="match status" value="1"/>
</dbReference>
<dbReference type="STRING" id="40296.A0A0A2KHQ0"/>
<accession>A0A0A2KHQ0</accession>
<feature type="compositionally biased region" description="Low complexity" evidence="1">
    <location>
        <begin position="9"/>
        <end position="18"/>
    </location>
</feature>
<organism evidence="2 3">
    <name type="scientific">Penicillium italicum</name>
    <name type="common">Blue mold</name>
    <dbReference type="NCBI Taxonomy" id="40296"/>
    <lineage>
        <taxon>Eukaryota</taxon>
        <taxon>Fungi</taxon>
        <taxon>Dikarya</taxon>
        <taxon>Ascomycota</taxon>
        <taxon>Pezizomycotina</taxon>
        <taxon>Eurotiomycetes</taxon>
        <taxon>Eurotiomycetidae</taxon>
        <taxon>Eurotiales</taxon>
        <taxon>Aspergillaceae</taxon>
        <taxon>Penicillium</taxon>
    </lineage>
</organism>
<gene>
    <name evidence="2" type="ORF">PITC_017320</name>
</gene>
<sequence length="646" mass="73943">MAPRSRKASSQSQSSNDSDQSEREGTEGGGSDTDLTEPEDEADEAFNADDASLLFADNEYTPEYYIQQLQNFDETVYTQEDYAKGTTALLDRIEEKWSHNGLTNLPPRFCYFIRKDPNGEYHRLSIPILYNFLEWALNLRRGKNGRRLPGIKCKSSLNTFWKVFRLVYERSTSKKIGNQMNRRMRRVIRRLAKKYKLSTKGRDKPPMDVEDLAKVVETTVSTTKKKFGHGRHRIELGLFLQLAGLTTNRPQAILDLRYRHIQVSLLRDPQGGPHRIVIEFTFEFTKEWLGAKDANTYILPEIIFDPSLVLSPHVFLLGLLFADRAFDRVDGEEVLVLASQLPRLRIRDECNELRLQLDPAMDDVPVFRMSERTFNGIGISPNKPLPYSTLEPWVKKMGVITGIRQVTRPYSLRYGAGTALDNSGSVSDSLRNLVMHHADTRTFLKFYLSRRISKNLPAIIRGLDPEEDIMRAACRMSRTIDPDRPQELTTEQSCSVNQEPEIIRLMRQRDEIGRSLERPLSKNNGTPDYDMYRKLNRELAGARKRAQDTLLAQIQNKYDREQPMLEIKRQLSGIAPAGSSSKRLKCSTEVPVPQERRATPAVYRGTKDQEVPGKTSRSMINASWKVNWSIAAVNKTLPSNLLFDLP</sequence>
<dbReference type="PhylomeDB" id="A0A0A2KHQ0"/>
<evidence type="ECO:0000256" key="1">
    <source>
        <dbReference type="SAM" id="MobiDB-lite"/>
    </source>
</evidence>
<dbReference type="Proteomes" id="UP000030104">
    <property type="component" value="Unassembled WGS sequence"/>
</dbReference>
<dbReference type="PANTHER" id="PTHR37535">
    <property type="entry name" value="FLUG DOMAIN PROTEIN"/>
    <property type="match status" value="1"/>
</dbReference>
<dbReference type="EMBL" id="JQGA01001295">
    <property type="protein sequence ID" value="KGO67332.1"/>
    <property type="molecule type" value="Genomic_DNA"/>
</dbReference>
<name>A0A0A2KHQ0_PENIT</name>
<proteinExistence type="predicted"/>
<comment type="caution">
    <text evidence="2">The sequence shown here is derived from an EMBL/GenBank/DDBJ whole genome shotgun (WGS) entry which is preliminary data.</text>
</comment>
<keyword evidence="3" id="KW-1185">Reference proteome</keyword>
<dbReference type="AlphaFoldDB" id="A0A0A2KHQ0"/>
<feature type="region of interest" description="Disordered" evidence="1">
    <location>
        <begin position="1"/>
        <end position="41"/>
    </location>
</feature>
<dbReference type="OMA" id="TLQTYWN"/>
<reference evidence="2 3" key="1">
    <citation type="journal article" date="2015" name="Mol. Plant Microbe Interact.">
        <title>Genome, transcriptome, and functional analyses of Penicillium expansum provide new insights into secondary metabolism and pathogenicity.</title>
        <authorList>
            <person name="Ballester A.R."/>
            <person name="Marcet-Houben M."/>
            <person name="Levin E."/>
            <person name="Sela N."/>
            <person name="Selma-Lazaro C."/>
            <person name="Carmona L."/>
            <person name="Wisniewski M."/>
            <person name="Droby S."/>
            <person name="Gonzalez-Candelas L."/>
            <person name="Gabaldon T."/>
        </authorList>
    </citation>
    <scope>NUCLEOTIDE SEQUENCE [LARGE SCALE GENOMIC DNA]</scope>
    <source>
        <strain evidence="2 3">PHI-1</strain>
    </source>
</reference>
<evidence type="ECO:0000313" key="3">
    <source>
        <dbReference type="Proteomes" id="UP000030104"/>
    </source>
</evidence>
<protein>
    <submittedName>
        <fullName evidence="2">Uncharacterized protein</fullName>
    </submittedName>
</protein>
<dbReference type="Pfam" id="PF11917">
    <property type="entry name" value="DUF3435"/>
    <property type="match status" value="1"/>
</dbReference>
<evidence type="ECO:0000313" key="2">
    <source>
        <dbReference type="EMBL" id="KGO67332.1"/>
    </source>
</evidence>